<organism evidence="1">
    <name type="scientific">hydrothermal vent metagenome</name>
    <dbReference type="NCBI Taxonomy" id="652676"/>
    <lineage>
        <taxon>unclassified sequences</taxon>
        <taxon>metagenomes</taxon>
        <taxon>ecological metagenomes</taxon>
    </lineage>
</organism>
<protein>
    <recommendedName>
        <fullName evidence="2">Nucleotidyltransferase</fullName>
    </recommendedName>
</protein>
<reference evidence="1" key="1">
    <citation type="submission" date="2016-10" db="EMBL/GenBank/DDBJ databases">
        <authorList>
            <person name="de Groot N.N."/>
        </authorList>
    </citation>
    <scope>NUCLEOTIDE SEQUENCE</scope>
</reference>
<sequence length="39" mass="4518">MKKDEILSFLKAFKKSSQNKFFSEIGLFGSYAKNENDVQ</sequence>
<gene>
    <name evidence="1" type="ORF">MNB_SV-5-1396</name>
</gene>
<evidence type="ECO:0008006" key="2">
    <source>
        <dbReference type="Google" id="ProtNLM"/>
    </source>
</evidence>
<name>A0A1W1EDX3_9ZZZZ</name>
<dbReference type="EMBL" id="FPKX01000041">
    <property type="protein sequence ID" value="SFZ98220.1"/>
    <property type="molecule type" value="Genomic_DNA"/>
</dbReference>
<dbReference type="AlphaFoldDB" id="A0A1W1EDX3"/>
<accession>A0A1W1EDX3</accession>
<proteinExistence type="predicted"/>
<evidence type="ECO:0000313" key="1">
    <source>
        <dbReference type="EMBL" id="SFZ98220.1"/>
    </source>
</evidence>